<dbReference type="RefSeq" id="WP_259525534.1">
    <property type="nucleotide sequence ID" value="NZ_JANLCK010000002.1"/>
</dbReference>
<evidence type="ECO:0000313" key="3">
    <source>
        <dbReference type="Proteomes" id="UP001165587"/>
    </source>
</evidence>
<reference evidence="2" key="1">
    <citation type="submission" date="2022-08" db="EMBL/GenBank/DDBJ databases">
        <authorList>
            <person name="Deng Y."/>
            <person name="Han X.-F."/>
            <person name="Zhang Y.-Q."/>
        </authorList>
    </citation>
    <scope>NUCLEOTIDE SEQUENCE</scope>
    <source>
        <strain evidence="2">CPCC 203407</strain>
    </source>
</reference>
<proteinExistence type="predicted"/>
<dbReference type="PROSITE" id="PS01054">
    <property type="entry name" value="TRANSALDOLASE_1"/>
    <property type="match status" value="1"/>
</dbReference>
<dbReference type="Pfam" id="PF00923">
    <property type="entry name" value="TAL_FSA"/>
    <property type="match status" value="1"/>
</dbReference>
<evidence type="ECO:0008006" key="4">
    <source>
        <dbReference type="Google" id="ProtNLM"/>
    </source>
</evidence>
<name>A0AA41XG62_9MICO</name>
<dbReference type="AlphaFoldDB" id="A0AA41XG62"/>
<dbReference type="InterPro" id="IPR001585">
    <property type="entry name" value="TAL/FSA"/>
</dbReference>
<keyword evidence="3" id="KW-1185">Reference proteome</keyword>
<dbReference type="Proteomes" id="UP001165587">
    <property type="component" value="Unassembled WGS sequence"/>
</dbReference>
<accession>A0AA41XG62</accession>
<dbReference type="EMBL" id="JANLCK010000002">
    <property type="protein sequence ID" value="MCS5725058.1"/>
    <property type="molecule type" value="Genomic_DNA"/>
</dbReference>
<comment type="caution">
    <text evidence="2">The sequence shown here is derived from an EMBL/GenBank/DDBJ whole genome shotgun (WGS) entry which is preliminary data.</text>
</comment>
<dbReference type="PANTHER" id="PTHR10683:SF40">
    <property type="entry name" value="FRUCTOSE-6-PHOSPHATE ALDOLASE 1-RELATED"/>
    <property type="match status" value="1"/>
</dbReference>
<organism evidence="2 3">
    <name type="scientific">Herbiconiux oxytropis</name>
    <dbReference type="NCBI Taxonomy" id="2970915"/>
    <lineage>
        <taxon>Bacteria</taxon>
        <taxon>Bacillati</taxon>
        <taxon>Actinomycetota</taxon>
        <taxon>Actinomycetes</taxon>
        <taxon>Micrococcales</taxon>
        <taxon>Microbacteriaceae</taxon>
        <taxon>Herbiconiux</taxon>
    </lineage>
</organism>
<keyword evidence="1" id="KW-0704">Schiff base</keyword>
<dbReference type="Gene3D" id="3.20.20.70">
    <property type="entry name" value="Aldolase class I"/>
    <property type="match status" value="1"/>
</dbReference>
<dbReference type="InterPro" id="IPR018225">
    <property type="entry name" value="Transaldolase_AS"/>
</dbReference>
<dbReference type="InterPro" id="IPR013785">
    <property type="entry name" value="Aldolase_TIM"/>
</dbReference>
<protein>
    <recommendedName>
        <fullName evidence="4">Transaldolase</fullName>
    </recommendedName>
</protein>
<dbReference type="PANTHER" id="PTHR10683">
    <property type="entry name" value="TRANSALDOLASE"/>
    <property type="match status" value="1"/>
</dbReference>
<dbReference type="SUPFAM" id="SSF51569">
    <property type="entry name" value="Aldolase"/>
    <property type="match status" value="1"/>
</dbReference>
<sequence length="216" mass="22338">MPAFYIDSADRAEVERLLATGLAAGVTTNPAILDKAGLGSRDIPSIVGWATEAGAKRVFVQSWGRSAAEIADRGASFRALGENVVVKVTASREGIEAARQLSGGGEVLVTAVFAATQVLPVMASGAAFLAPFVGRMIAAGRDGIGEIVSMQSAIDATGSALQLLAGSLRTPEQILELASAGVRNFTFGPPVWDLFFTDELTAGSVEQFHELASSTV</sequence>
<gene>
    <name evidence="2" type="ORF">N1028_04030</name>
</gene>
<evidence type="ECO:0000256" key="1">
    <source>
        <dbReference type="ARBA" id="ARBA00023270"/>
    </source>
</evidence>
<dbReference type="GO" id="GO:0005975">
    <property type="term" value="P:carbohydrate metabolic process"/>
    <property type="evidence" value="ECO:0007669"/>
    <property type="project" value="InterPro"/>
</dbReference>
<evidence type="ECO:0000313" key="2">
    <source>
        <dbReference type="EMBL" id="MCS5725058.1"/>
    </source>
</evidence>